<feature type="region of interest" description="Disordered" evidence="2">
    <location>
        <begin position="1"/>
        <end position="36"/>
    </location>
</feature>
<feature type="compositionally biased region" description="Low complexity" evidence="2">
    <location>
        <begin position="11"/>
        <end position="23"/>
    </location>
</feature>
<dbReference type="AlphaFoldDB" id="A0A9W8HUP8"/>
<dbReference type="OrthoDB" id="288987at2759"/>
<dbReference type="InterPro" id="IPR012462">
    <property type="entry name" value="UFSP1/2_DUB_cat"/>
</dbReference>
<evidence type="ECO:0000256" key="1">
    <source>
        <dbReference type="ARBA" id="ARBA00022801"/>
    </source>
</evidence>
<gene>
    <name evidence="4" type="ORF">H4R20_003908</name>
</gene>
<keyword evidence="1" id="KW-0378">Hydrolase</keyword>
<evidence type="ECO:0000313" key="4">
    <source>
        <dbReference type="EMBL" id="KAJ2800849.1"/>
    </source>
</evidence>
<dbReference type="PANTHER" id="PTHR48153">
    <property type="entry name" value="UFM1-SPECIFIC PROTEASE 2"/>
    <property type="match status" value="1"/>
</dbReference>
<feature type="domain" description="UFSP1/2/DUB catalytic" evidence="3">
    <location>
        <begin position="68"/>
        <end position="263"/>
    </location>
</feature>
<dbReference type="Pfam" id="PF07910">
    <property type="entry name" value="Peptidase_C78"/>
    <property type="match status" value="1"/>
</dbReference>
<accession>A0A9W8HUP8</accession>
<evidence type="ECO:0000256" key="2">
    <source>
        <dbReference type="SAM" id="MobiDB-lite"/>
    </source>
</evidence>
<dbReference type="GO" id="GO:0019783">
    <property type="term" value="F:ubiquitin-like protein peptidase activity"/>
    <property type="evidence" value="ECO:0007669"/>
    <property type="project" value="TreeGrafter"/>
</dbReference>
<dbReference type="EMBL" id="JANBUO010000913">
    <property type="protein sequence ID" value="KAJ2800849.1"/>
    <property type="molecule type" value="Genomic_DNA"/>
</dbReference>
<dbReference type="PANTHER" id="PTHR48153:SF4">
    <property type="entry name" value="UBIQUITIN CARBOXYL-TERMINAL HYDROLASE MUG105"/>
    <property type="match status" value="1"/>
</dbReference>
<dbReference type="Proteomes" id="UP001140094">
    <property type="component" value="Unassembled WGS sequence"/>
</dbReference>
<keyword evidence="5" id="KW-1185">Reference proteome</keyword>
<reference evidence="4" key="1">
    <citation type="submission" date="2022-07" db="EMBL/GenBank/DDBJ databases">
        <title>Phylogenomic reconstructions and comparative analyses of Kickxellomycotina fungi.</title>
        <authorList>
            <person name="Reynolds N.K."/>
            <person name="Stajich J.E."/>
            <person name="Barry K."/>
            <person name="Grigoriev I.V."/>
            <person name="Crous P."/>
            <person name="Smith M.E."/>
        </authorList>
    </citation>
    <scope>NUCLEOTIDE SEQUENCE</scope>
    <source>
        <strain evidence="4">NRRL 1565</strain>
    </source>
</reference>
<proteinExistence type="predicted"/>
<organism evidence="4 5">
    <name type="scientific">Coemansia guatemalensis</name>
    <dbReference type="NCBI Taxonomy" id="2761395"/>
    <lineage>
        <taxon>Eukaryota</taxon>
        <taxon>Fungi</taxon>
        <taxon>Fungi incertae sedis</taxon>
        <taxon>Zoopagomycota</taxon>
        <taxon>Kickxellomycotina</taxon>
        <taxon>Kickxellomycetes</taxon>
        <taxon>Kickxellales</taxon>
        <taxon>Kickxellaceae</taxon>
        <taxon>Coemansia</taxon>
    </lineage>
</organism>
<evidence type="ECO:0000313" key="5">
    <source>
        <dbReference type="Proteomes" id="UP001140094"/>
    </source>
</evidence>
<protein>
    <recommendedName>
        <fullName evidence="3">UFSP1/2/DUB catalytic domain-containing protein</fullName>
    </recommendedName>
</protein>
<sequence>MDPGDVIDLTGDSSISSNSDSGNARASGDRRTRRKSAGGLQALGALFRRPSHSTLRVAQLAHARGIGRSSVVLCNGDTRLFCSTPADRRWACGYRNCQMLISALMVHQTRTTDVGSASRFPRGNVPGVDELQQMLELAWRDGYDPEGAVQLRHRVVGTRKWIGATEVYCIMAHLGVATRIVDFPRPSAPDGTHPLLFAWVLDYYTAAAPAPPGDSDTGVCLTARLPLYLQHQGHSRTIVGVEIADAGTFLLVLDPNARPSRDANGRVSLSAFRLPLSGTRHATQYQILYFDESHPAAVSISKQVTSVRVS</sequence>
<name>A0A9W8HUP8_9FUNG</name>
<evidence type="ECO:0000259" key="3">
    <source>
        <dbReference type="Pfam" id="PF07910"/>
    </source>
</evidence>
<dbReference type="Gene3D" id="3.90.70.130">
    <property type="match status" value="1"/>
</dbReference>
<comment type="caution">
    <text evidence="4">The sequence shown here is derived from an EMBL/GenBank/DDBJ whole genome shotgun (WGS) entry which is preliminary data.</text>
</comment>